<dbReference type="SUPFAM" id="SSF141523">
    <property type="entry name" value="L,D-transpeptidase catalytic domain-like"/>
    <property type="match status" value="1"/>
</dbReference>
<dbReference type="Pfam" id="PF03734">
    <property type="entry name" value="YkuD"/>
    <property type="match status" value="1"/>
</dbReference>
<dbReference type="UniPathway" id="UPA00219"/>
<keyword evidence="4 7" id="KW-0133">Cell shape</keyword>
<sequence>MITRRGLVTGCAAVILTGGSSKFQAYDGPQVTRVIISKSKRRIYLMHHDRVLRHYRIGLGFRPQGDKRYRGDGRTPEGRYWIDRRNPNSRYHLSLGISYPSQRDVAEARALGKHPGGDIFIHGQAGQNRGKGQDWTAGCIAVRDRDIEQIYAMVEDGTEVYILP</sequence>
<dbReference type="PROSITE" id="PS52029">
    <property type="entry name" value="LD_TPASE"/>
    <property type="match status" value="1"/>
</dbReference>
<dbReference type="GO" id="GO:0071555">
    <property type="term" value="P:cell wall organization"/>
    <property type="evidence" value="ECO:0007669"/>
    <property type="project" value="UniProtKB-UniRule"/>
</dbReference>
<dbReference type="RefSeq" id="WP_107892501.1">
    <property type="nucleotide sequence ID" value="NZ_NHSI01000051.1"/>
</dbReference>
<reference evidence="9 10" key="1">
    <citation type="submission" date="2018-04" db="EMBL/GenBank/DDBJ databases">
        <title>Genomic Encyclopedia of Archaeal and Bacterial Type Strains, Phase II (KMG-II): from individual species to whole genera.</title>
        <authorList>
            <person name="Goeker M."/>
        </authorList>
    </citation>
    <scope>NUCLEOTIDE SEQUENCE [LARGE SCALE GENOMIC DNA]</scope>
    <source>
        <strain evidence="9 10">DSM 18064</strain>
    </source>
</reference>
<dbReference type="GO" id="GO:0016740">
    <property type="term" value="F:transferase activity"/>
    <property type="evidence" value="ECO:0007669"/>
    <property type="project" value="UniProtKB-KW"/>
</dbReference>
<keyword evidence="5 7" id="KW-0573">Peptidoglycan synthesis</keyword>
<dbReference type="Gene3D" id="2.40.440.10">
    <property type="entry name" value="L,D-transpeptidase catalytic domain-like"/>
    <property type="match status" value="1"/>
</dbReference>
<keyword evidence="6 7" id="KW-0961">Cell wall biogenesis/degradation</keyword>
<evidence type="ECO:0000256" key="2">
    <source>
        <dbReference type="ARBA" id="ARBA00005992"/>
    </source>
</evidence>
<evidence type="ECO:0000256" key="3">
    <source>
        <dbReference type="ARBA" id="ARBA00022679"/>
    </source>
</evidence>
<dbReference type="GO" id="GO:0004180">
    <property type="term" value="F:carboxypeptidase activity"/>
    <property type="evidence" value="ECO:0007669"/>
    <property type="project" value="UniProtKB-ARBA"/>
</dbReference>
<dbReference type="Proteomes" id="UP000243859">
    <property type="component" value="Unassembled WGS sequence"/>
</dbReference>
<evidence type="ECO:0000256" key="6">
    <source>
        <dbReference type="ARBA" id="ARBA00023316"/>
    </source>
</evidence>
<feature type="domain" description="L,D-TPase catalytic" evidence="8">
    <location>
        <begin position="32"/>
        <end position="163"/>
    </location>
</feature>
<dbReference type="PANTHER" id="PTHR36699">
    <property type="entry name" value="LD-TRANSPEPTIDASE"/>
    <property type="match status" value="1"/>
</dbReference>
<keyword evidence="3" id="KW-0808">Transferase</keyword>
<feature type="active site" description="Nucleophile" evidence="7">
    <location>
        <position position="139"/>
    </location>
</feature>
<gene>
    <name evidence="9" type="ORF">C8N32_10916</name>
</gene>
<feature type="active site" description="Proton donor/acceptor" evidence="7">
    <location>
        <position position="122"/>
    </location>
</feature>
<organism evidence="9 10">
    <name type="scientific">Rhodovulum imhoffii</name>
    <dbReference type="NCBI Taxonomy" id="365340"/>
    <lineage>
        <taxon>Bacteria</taxon>
        <taxon>Pseudomonadati</taxon>
        <taxon>Pseudomonadota</taxon>
        <taxon>Alphaproteobacteria</taxon>
        <taxon>Rhodobacterales</taxon>
        <taxon>Paracoccaceae</taxon>
        <taxon>Rhodovulum</taxon>
    </lineage>
</organism>
<evidence type="ECO:0000259" key="8">
    <source>
        <dbReference type="PROSITE" id="PS52029"/>
    </source>
</evidence>
<dbReference type="EMBL" id="QAAA01000009">
    <property type="protein sequence ID" value="PTN01892.1"/>
    <property type="molecule type" value="Genomic_DNA"/>
</dbReference>
<accession>A0A2T5BRH6</accession>
<dbReference type="PANTHER" id="PTHR36699:SF1">
    <property type="entry name" value="L,D-TRANSPEPTIDASE YAFK-RELATED"/>
    <property type="match status" value="1"/>
</dbReference>
<dbReference type="InterPro" id="IPR038063">
    <property type="entry name" value="Transpep_catalytic_dom"/>
</dbReference>
<dbReference type="AlphaFoldDB" id="A0A2T5BRH6"/>
<proteinExistence type="inferred from homology"/>
<evidence type="ECO:0000313" key="9">
    <source>
        <dbReference type="EMBL" id="PTN01892.1"/>
    </source>
</evidence>
<comment type="pathway">
    <text evidence="1 7">Cell wall biogenesis; peptidoglycan biosynthesis.</text>
</comment>
<protein>
    <submittedName>
        <fullName evidence="9">L,D-transpeptidase-like protein</fullName>
    </submittedName>
</protein>
<evidence type="ECO:0000256" key="7">
    <source>
        <dbReference type="PROSITE-ProRule" id="PRU01373"/>
    </source>
</evidence>
<dbReference type="InterPro" id="IPR005490">
    <property type="entry name" value="LD_TPept_cat_dom"/>
</dbReference>
<evidence type="ECO:0000256" key="4">
    <source>
        <dbReference type="ARBA" id="ARBA00022960"/>
    </source>
</evidence>
<name>A0A2T5BRH6_9RHOB</name>
<dbReference type="CDD" id="cd16913">
    <property type="entry name" value="YkuD_like"/>
    <property type="match status" value="1"/>
</dbReference>
<dbReference type="OrthoDB" id="9809748at2"/>
<dbReference type="GO" id="GO:0009252">
    <property type="term" value="P:peptidoglycan biosynthetic process"/>
    <property type="evidence" value="ECO:0007669"/>
    <property type="project" value="UniProtKB-UniPathway"/>
</dbReference>
<dbReference type="GO" id="GO:0008360">
    <property type="term" value="P:regulation of cell shape"/>
    <property type="evidence" value="ECO:0007669"/>
    <property type="project" value="UniProtKB-UniRule"/>
</dbReference>
<comment type="caution">
    <text evidence="9">The sequence shown here is derived from an EMBL/GenBank/DDBJ whole genome shotgun (WGS) entry which is preliminary data.</text>
</comment>
<keyword evidence="10" id="KW-1185">Reference proteome</keyword>
<comment type="similarity">
    <text evidence="2">Belongs to the YkuD family.</text>
</comment>
<evidence type="ECO:0000256" key="5">
    <source>
        <dbReference type="ARBA" id="ARBA00022984"/>
    </source>
</evidence>
<evidence type="ECO:0000313" key="10">
    <source>
        <dbReference type="Proteomes" id="UP000243859"/>
    </source>
</evidence>
<evidence type="ECO:0000256" key="1">
    <source>
        <dbReference type="ARBA" id="ARBA00004752"/>
    </source>
</evidence>